<dbReference type="InterPro" id="IPR002209">
    <property type="entry name" value="Fibroblast_GF_fam"/>
</dbReference>
<dbReference type="Proteomes" id="UP000038045">
    <property type="component" value="Unplaced"/>
</dbReference>
<sequence>MISNSFHIKAKVSKVSKVSKHNPYHSYVNKNYFIDTTSYRRMNLQLYSNMENRKKGVIIWRLYNKCSHGFVQNFLRIVNAKGEKDDRCYSEFEINPINIGVITLRHRLTKRYICFNKRKRLTVKNEGHDSKCHFKELITKSGYTKLQSVYHDNTFLGFNRNGKFLDPLQHNVTVHCFYYTKLQRYISYDNINTDHPCTEKTFSLKEQIEEEIWKTEKENMEEYVYNMRRESFLDQIRAT</sequence>
<dbReference type="SMART" id="SM00442">
    <property type="entry name" value="FGF"/>
    <property type="match status" value="1"/>
</dbReference>
<dbReference type="SUPFAM" id="SSF50353">
    <property type="entry name" value="Cytokine"/>
    <property type="match status" value="1"/>
</dbReference>
<organism evidence="2 3">
    <name type="scientific">Parastrongyloides trichosuri</name>
    <name type="common">Possum-specific nematode worm</name>
    <dbReference type="NCBI Taxonomy" id="131310"/>
    <lineage>
        <taxon>Eukaryota</taxon>
        <taxon>Metazoa</taxon>
        <taxon>Ecdysozoa</taxon>
        <taxon>Nematoda</taxon>
        <taxon>Chromadorea</taxon>
        <taxon>Rhabditida</taxon>
        <taxon>Tylenchina</taxon>
        <taxon>Panagrolaimomorpha</taxon>
        <taxon>Strongyloidoidea</taxon>
        <taxon>Strongyloididae</taxon>
        <taxon>Parastrongyloides</taxon>
    </lineage>
</organism>
<comment type="similarity">
    <text evidence="1">Belongs to the heparin-binding growth factors family.</text>
</comment>
<dbReference type="STRING" id="131310.A0A0N4Z7W0"/>
<dbReference type="Pfam" id="PF00167">
    <property type="entry name" value="FGF"/>
    <property type="match status" value="1"/>
</dbReference>
<accession>A0A0N4Z7W0</accession>
<dbReference type="WBParaSite" id="PTRK_0000327100.1">
    <property type="protein sequence ID" value="PTRK_0000327100.1"/>
    <property type="gene ID" value="PTRK_0000327100"/>
</dbReference>
<evidence type="ECO:0000313" key="2">
    <source>
        <dbReference type="Proteomes" id="UP000038045"/>
    </source>
</evidence>
<dbReference type="PANTHER" id="PTHR11486">
    <property type="entry name" value="FIBROBLAST GROWTH FACTOR"/>
    <property type="match status" value="1"/>
</dbReference>
<dbReference type="InterPro" id="IPR008996">
    <property type="entry name" value="IL1/FGF"/>
</dbReference>
<dbReference type="GO" id="GO:0008083">
    <property type="term" value="F:growth factor activity"/>
    <property type="evidence" value="ECO:0007669"/>
    <property type="project" value="InterPro"/>
</dbReference>
<protein>
    <submittedName>
        <fullName evidence="3">Mitochondrial ribosomal protein L5</fullName>
    </submittedName>
</protein>
<keyword evidence="2" id="KW-1185">Reference proteome</keyword>
<dbReference type="Gene3D" id="2.80.10.50">
    <property type="match status" value="1"/>
</dbReference>
<dbReference type="CDD" id="cd23307">
    <property type="entry name" value="beta-trefoil_FGF8-like"/>
    <property type="match status" value="1"/>
</dbReference>
<evidence type="ECO:0000313" key="3">
    <source>
        <dbReference type="WBParaSite" id="PTRK_0000327100.1"/>
    </source>
</evidence>
<reference evidence="3" key="1">
    <citation type="submission" date="2017-02" db="UniProtKB">
        <authorList>
            <consortium name="WormBaseParasite"/>
        </authorList>
    </citation>
    <scope>IDENTIFICATION</scope>
</reference>
<evidence type="ECO:0000256" key="1">
    <source>
        <dbReference type="ARBA" id="ARBA00007936"/>
    </source>
</evidence>
<proteinExistence type="inferred from homology"/>
<dbReference type="AlphaFoldDB" id="A0A0N4Z7W0"/>
<name>A0A0N4Z7W0_PARTI</name>